<dbReference type="AlphaFoldDB" id="A0A8H8DCR7"/>
<name>A0A8H8DCR7_9ASCO</name>
<evidence type="ECO:0000313" key="4">
    <source>
        <dbReference type="Proteomes" id="UP000669133"/>
    </source>
</evidence>
<dbReference type="OrthoDB" id="3993307at2759"/>
<feature type="compositionally biased region" description="Polar residues" evidence="2">
    <location>
        <begin position="91"/>
        <end position="113"/>
    </location>
</feature>
<feature type="coiled-coil region" evidence="1">
    <location>
        <begin position="148"/>
        <end position="189"/>
    </location>
</feature>
<protein>
    <submittedName>
        <fullName evidence="3">Uncharacterized protein</fullName>
    </submittedName>
</protein>
<evidence type="ECO:0000256" key="2">
    <source>
        <dbReference type="SAM" id="MobiDB-lite"/>
    </source>
</evidence>
<evidence type="ECO:0000313" key="3">
    <source>
        <dbReference type="EMBL" id="KAG5420592.1"/>
    </source>
</evidence>
<feature type="compositionally biased region" description="Polar residues" evidence="2">
    <location>
        <begin position="130"/>
        <end position="143"/>
    </location>
</feature>
<feature type="compositionally biased region" description="Polar residues" evidence="2">
    <location>
        <begin position="38"/>
        <end position="56"/>
    </location>
</feature>
<feature type="region of interest" description="Disordered" evidence="2">
    <location>
        <begin position="1"/>
        <end position="143"/>
    </location>
</feature>
<proteinExistence type="predicted"/>
<gene>
    <name evidence="3" type="ORF">I9W82_002473</name>
</gene>
<dbReference type="GeneID" id="93651102"/>
<keyword evidence="1" id="KW-0175">Coiled coil</keyword>
<dbReference type="EMBL" id="JAEOAQ010000002">
    <property type="protein sequence ID" value="KAG5420592.1"/>
    <property type="molecule type" value="Genomic_DNA"/>
</dbReference>
<comment type="caution">
    <text evidence="3">The sequence shown here is derived from an EMBL/GenBank/DDBJ whole genome shotgun (WGS) entry which is preliminary data.</text>
</comment>
<sequence length="357" mass="40039">MSLLQSTVNIPKRYEQHQRPRSQGQGQSMVGGNRGVLSATSPNKINVQSNITTASPFESVKLKPVPSPLKPKKPSPSQEHGHKLPKGSTEKGPSSASTTSSPLKPININNSGATTTNTTTPFKRDPWKNRTPTKPATDHTATTFEEQRDKLLSQYSAKQEQIKHYQQKLSHKQLQLLEIESQLQELNASQISQTTQQNSSIPLDVYKQASIETERQLAATTNQLKIVDLDKTPSPLKVVTPLKHTLLKQTSFITSAIDECCTTVGKQASMIFNNGNSDDEKNIFVKPQFKSDKFESLTRQTSQFFDNLLSVRDRNFDSFDEKDEDYMNAHESFDIDNLEADVVYEEVDIDDYDSSFD</sequence>
<organism evidence="3 4">
    <name type="scientific">Candida metapsilosis</name>
    <dbReference type="NCBI Taxonomy" id="273372"/>
    <lineage>
        <taxon>Eukaryota</taxon>
        <taxon>Fungi</taxon>
        <taxon>Dikarya</taxon>
        <taxon>Ascomycota</taxon>
        <taxon>Saccharomycotina</taxon>
        <taxon>Pichiomycetes</taxon>
        <taxon>Debaryomycetaceae</taxon>
        <taxon>Candida/Lodderomyces clade</taxon>
        <taxon>Candida</taxon>
    </lineage>
</organism>
<reference evidence="3 4" key="1">
    <citation type="submission" date="2020-12" db="EMBL/GenBank/DDBJ databases">
        <title>Effect of drift, selection, and recombination on the evolution of hybrid genomes in Candida yeast pathogens.</title>
        <authorList>
            <person name="Mixao V."/>
            <person name="Ksiezopolska E."/>
            <person name="Saus E."/>
            <person name="Boekhout T."/>
            <person name="Gacser A."/>
            <person name="Gabaldon T."/>
        </authorList>
    </citation>
    <scope>NUCLEOTIDE SEQUENCE [LARGE SCALE GENOMIC DNA]</scope>
    <source>
        <strain evidence="3 4">BP57</strain>
    </source>
</reference>
<accession>A0A8H8DCR7</accession>
<feature type="compositionally biased region" description="Polar residues" evidence="2">
    <location>
        <begin position="21"/>
        <end position="30"/>
    </location>
</feature>
<dbReference type="RefSeq" id="XP_067549708.1">
    <property type="nucleotide sequence ID" value="XM_067691332.1"/>
</dbReference>
<keyword evidence="4" id="KW-1185">Reference proteome</keyword>
<evidence type="ECO:0000256" key="1">
    <source>
        <dbReference type="SAM" id="Coils"/>
    </source>
</evidence>
<dbReference type="Proteomes" id="UP000669133">
    <property type="component" value="Unassembled WGS sequence"/>
</dbReference>